<dbReference type="Proteomes" id="UP001321473">
    <property type="component" value="Unassembled WGS sequence"/>
</dbReference>
<dbReference type="EMBL" id="JARKHS020017286">
    <property type="protein sequence ID" value="KAK8773156.1"/>
    <property type="molecule type" value="Genomic_DNA"/>
</dbReference>
<name>A0AAQ4EEJ6_AMBAM</name>
<organism evidence="1 2">
    <name type="scientific">Amblyomma americanum</name>
    <name type="common">Lone star tick</name>
    <dbReference type="NCBI Taxonomy" id="6943"/>
    <lineage>
        <taxon>Eukaryota</taxon>
        <taxon>Metazoa</taxon>
        <taxon>Ecdysozoa</taxon>
        <taxon>Arthropoda</taxon>
        <taxon>Chelicerata</taxon>
        <taxon>Arachnida</taxon>
        <taxon>Acari</taxon>
        <taxon>Parasitiformes</taxon>
        <taxon>Ixodida</taxon>
        <taxon>Ixodoidea</taxon>
        <taxon>Ixodidae</taxon>
        <taxon>Amblyomminae</taxon>
        <taxon>Amblyomma</taxon>
    </lineage>
</organism>
<dbReference type="AlphaFoldDB" id="A0AAQ4EEJ6"/>
<gene>
    <name evidence="1" type="ORF">V5799_012312</name>
</gene>
<proteinExistence type="predicted"/>
<keyword evidence="2" id="KW-1185">Reference proteome</keyword>
<sequence length="96" mass="10396">MQISLLLPPCVRQCIIARLVAVNNEVSCRSHCGAPSVHGLDSGILGPHPLPHGTPVNTIFYVDVLKRLKGFIVSCQTSCEIENFVMTTREPTPPSS</sequence>
<reference evidence="1 2" key="1">
    <citation type="journal article" date="2023" name="Arcadia Sci">
        <title>De novo assembly of a long-read Amblyomma americanum tick genome.</title>
        <authorList>
            <person name="Chou S."/>
            <person name="Poskanzer K.E."/>
            <person name="Rollins M."/>
            <person name="Thuy-Boun P.S."/>
        </authorList>
    </citation>
    <scope>NUCLEOTIDE SEQUENCE [LARGE SCALE GENOMIC DNA]</scope>
    <source>
        <strain evidence="1">F_SG_1</strain>
        <tissue evidence="1">Salivary glands</tissue>
    </source>
</reference>
<accession>A0AAQ4EEJ6</accession>
<comment type="caution">
    <text evidence="1">The sequence shown here is derived from an EMBL/GenBank/DDBJ whole genome shotgun (WGS) entry which is preliminary data.</text>
</comment>
<evidence type="ECO:0000313" key="2">
    <source>
        <dbReference type="Proteomes" id="UP001321473"/>
    </source>
</evidence>
<evidence type="ECO:0000313" key="1">
    <source>
        <dbReference type="EMBL" id="KAK8773156.1"/>
    </source>
</evidence>
<protein>
    <submittedName>
        <fullName evidence="1">Uncharacterized protein</fullName>
    </submittedName>
</protein>